<organism evidence="3 4">
    <name type="scientific">Oceanospirillum sediminis</name>
    <dbReference type="NCBI Taxonomy" id="2760088"/>
    <lineage>
        <taxon>Bacteria</taxon>
        <taxon>Pseudomonadati</taxon>
        <taxon>Pseudomonadota</taxon>
        <taxon>Gammaproteobacteria</taxon>
        <taxon>Oceanospirillales</taxon>
        <taxon>Oceanospirillaceae</taxon>
        <taxon>Oceanospirillum</taxon>
    </lineage>
</organism>
<evidence type="ECO:0000313" key="4">
    <source>
        <dbReference type="Proteomes" id="UP000565262"/>
    </source>
</evidence>
<keyword evidence="2" id="KW-0472">Membrane</keyword>
<evidence type="ECO:0000256" key="1">
    <source>
        <dbReference type="SAM" id="Coils"/>
    </source>
</evidence>
<dbReference type="Proteomes" id="UP000565262">
    <property type="component" value="Unassembled WGS sequence"/>
</dbReference>
<gene>
    <name evidence="3" type="ORF">H4O21_04630</name>
</gene>
<keyword evidence="1" id="KW-0175">Coiled coil</keyword>
<proteinExistence type="predicted"/>
<keyword evidence="2" id="KW-0812">Transmembrane</keyword>
<feature type="transmembrane region" description="Helical" evidence="2">
    <location>
        <begin position="21"/>
        <end position="38"/>
    </location>
</feature>
<name>A0A839ILR3_9GAMM</name>
<feature type="coiled-coil region" evidence="1">
    <location>
        <begin position="38"/>
        <end position="99"/>
    </location>
</feature>
<sequence>MTKAGTVSRGSSTAMERHAQTILAGVITILLSWVGVTLTDSASNIARLEERLVALGREVQMLRNQLGNQYTQRDAERDFSAIRARLNEHQNRINQLEQQN</sequence>
<dbReference type="RefSeq" id="WP_182807684.1">
    <property type="nucleotide sequence ID" value="NZ_JACJFM010000004.1"/>
</dbReference>
<protein>
    <submittedName>
        <fullName evidence="3">Uncharacterized protein</fullName>
    </submittedName>
</protein>
<evidence type="ECO:0000256" key="2">
    <source>
        <dbReference type="SAM" id="Phobius"/>
    </source>
</evidence>
<dbReference type="AlphaFoldDB" id="A0A839ILR3"/>
<reference evidence="3 4" key="1">
    <citation type="submission" date="2020-08" db="EMBL/GenBank/DDBJ databases">
        <title>Oceanospirillum sp. nov. isolated from marine sediment.</title>
        <authorList>
            <person name="Ji X."/>
        </authorList>
    </citation>
    <scope>NUCLEOTIDE SEQUENCE [LARGE SCALE GENOMIC DNA]</scope>
    <source>
        <strain evidence="3 4">D5</strain>
    </source>
</reference>
<keyword evidence="2" id="KW-1133">Transmembrane helix</keyword>
<comment type="caution">
    <text evidence="3">The sequence shown here is derived from an EMBL/GenBank/DDBJ whole genome shotgun (WGS) entry which is preliminary data.</text>
</comment>
<keyword evidence="4" id="KW-1185">Reference proteome</keyword>
<accession>A0A839ILR3</accession>
<evidence type="ECO:0000313" key="3">
    <source>
        <dbReference type="EMBL" id="MBB1485898.1"/>
    </source>
</evidence>
<dbReference type="EMBL" id="JACJFM010000004">
    <property type="protein sequence ID" value="MBB1485898.1"/>
    <property type="molecule type" value="Genomic_DNA"/>
</dbReference>